<accession>A0A4S8M4T9</accession>
<evidence type="ECO:0000313" key="2">
    <source>
        <dbReference type="Proteomes" id="UP000297245"/>
    </source>
</evidence>
<dbReference type="AlphaFoldDB" id="A0A4S8M4T9"/>
<dbReference type="EMBL" id="ML179159">
    <property type="protein sequence ID" value="THU97226.1"/>
    <property type="molecule type" value="Genomic_DNA"/>
</dbReference>
<reference evidence="1 2" key="1">
    <citation type="journal article" date="2019" name="Nat. Ecol. Evol.">
        <title>Megaphylogeny resolves global patterns of mushroom evolution.</title>
        <authorList>
            <person name="Varga T."/>
            <person name="Krizsan K."/>
            <person name="Foldi C."/>
            <person name="Dima B."/>
            <person name="Sanchez-Garcia M."/>
            <person name="Sanchez-Ramirez S."/>
            <person name="Szollosi G.J."/>
            <person name="Szarkandi J.G."/>
            <person name="Papp V."/>
            <person name="Albert L."/>
            <person name="Andreopoulos W."/>
            <person name="Angelini C."/>
            <person name="Antonin V."/>
            <person name="Barry K.W."/>
            <person name="Bougher N.L."/>
            <person name="Buchanan P."/>
            <person name="Buyck B."/>
            <person name="Bense V."/>
            <person name="Catcheside P."/>
            <person name="Chovatia M."/>
            <person name="Cooper J."/>
            <person name="Damon W."/>
            <person name="Desjardin D."/>
            <person name="Finy P."/>
            <person name="Geml J."/>
            <person name="Haridas S."/>
            <person name="Hughes K."/>
            <person name="Justo A."/>
            <person name="Karasinski D."/>
            <person name="Kautmanova I."/>
            <person name="Kiss B."/>
            <person name="Kocsube S."/>
            <person name="Kotiranta H."/>
            <person name="LaButti K.M."/>
            <person name="Lechner B.E."/>
            <person name="Liimatainen K."/>
            <person name="Lipzen A."/>
            <person name="Lukacs Z."/>
            <person name="Mihaltcheva S."/>
            <person name="Morgado L.N."/>
            <person name="Niskanen T."/>
            <person name="Noordeloos M.E."/>
            <person name="Ohm R.A."/>
            <person name="Ortiz-Santana B."/>
            <person name="Ovrebo C."/>
            <person name="Racz N."/>
            <person name="Riley R."/>
            <person name="Savchenko A."/>
            <person name="Shiryaev A."/>
            <person name="Soop K."/>
            <person name="Spirin V."/>
            <person name="Szebenyi C."/>
            <person name="Tomsovsky M."/>
            <person name="Tulloss R.E."/>
            <person name="Uehling J."/>
            <person name="Grigoriev I.V."/>
            <person name="Vagvolgyi C."/>
            <person name="Papp T."/>
            <person name="Martin F.M."/>
            <person name="Miettinen O."/>
            <person name="Hibbett D.S."/>
            <person name="Nagy L.G."/>
        </authorList>
    </citation>
    <scope>NUCLEOTIDE SEQUENCE [LARGE SCALE GENOMIC DNA]</scope>
    <source>
        <strain evidence="1 2">CBS 962.96</strain>
    </source>
</reference>
<sequence length="379" mass="42618">MSNSEFFRGANNFSMNGSNINNIAGDHHVTVSNDNRSIADSYNTYNTTNTNSNNTTHHKTRTLAITPITPTQTPAIPPITLTQIPAILITPTQIPAILITPTQALVIPIPPTQTPTTLFVTRIRIGIIEPATRCRTIIMHNGLTIHRTIHPFGEISRRSVQVCPFHRLSTDRGHTSKEEESMSITAIPEELEVNTTQIPIPHITRRRRSMKACLSRRLLIFRMGMHILELPFHIQEASDVTPIYLSLPLPPGPAKEVQSIPEIVTQIITREAPKDAILHTHDPVKMFPLPIPMLPHFHTPSVSRIINLPKRHKPPHHHDHQPRSHRPTITLLEINTTHKMPPSRDLDPDTLVDLKVVLEVVLCPPRTHIINKGRIGKTF</sequence>
<proteinExistence type="predicted"/>
<gene>
    <name evidence="1" type="ORF">K435DRAFT_796639</name>
</gene>
<name>A0A4S8M4T9_DENBC</name>
<dbReference type="Proteomes" id="UP000297245">
    <property type="component" value="Unassembled WGS sequence"/>
</dbReference>
<keyword evidence="2" id="KW-1185">Reference proteome</keyword>
<evidence type="ECO:0000313" key="1">
    <source>
        <dbReference type="EMBL" id="THU97226.1"/>
    </source>
</evidence>
<organism evidence="1 2">
    <name type="scientific">Dendrothele bispora (strain CBS 962.96)</name>
    <dbReference type="NCBI Taxonomy" id="1314807"/>
    <lineage>
        <taxon>Eukaryota</taxon>
        <taxon>Fungi</taxon>
        <taxon>Dikarya</taxon>
        <taxon>Basidiomycota</taxon>
        <taxon>Agaricomycotina</taxon>
        <taxon>Agaricomycetes</taxon>
        <taxon>Agaricomycetidae</taxon>
        <taxon>Agaricales</taxon>
        <taxon>Agaricales incertae sedis</taxon>
        <taxon>Dendrothele</taxon>
    </lineage>
</organism>
<protein>
    <submittedName>
        <fullName evidence="1">Uncharacterized protein</fullName>
    </submittedName>
</protein>